<dbReference type="GO" id="GO:0000166">
    <property type="term" value="F:nucleotide binding"/>
    <property type="evidence" value="ECO:0007669"/>
    <property type="project" value="InterPro"/>
</dbReference>
<dbReference type="NCBIfam" id="TIGR04380">
    <property type="entry name" value="myo_inos_iolG"/>
    <property type="match status" value="1"/>
</dbReference>
<dbReference type="OrthoDB" id="9815825at2"/>
<dbReference type="Gene3D" id="3.30.360.10">
    <property type="entry name" value="Dihydrodipicolinate Reductase, domain 2"/>
    <property type="match status" value="1"/>
</dbReference>
<dbReference type="SUPFAM" id="SSF51735">
    <property type="entry name" value="NAD(P)-binding Rossmann-fold domains"/>
    <property type="match status" value="1"/>
</dbReference>
<dbReference type="Proteomes" id="UP000263232">
    <property type="component" value="Chromosome"/>
</dbReference>
<evidence type="ECO:0000256" key="2">
    <source>
        <dbReference type="ARBA" id="ARBA00023002"/>
    </source>
</evidence>
<dbReference type="AlphaFoldDB" id="A0A347WIW2"/>
<feature type="domain" description="Gfo/Idh/MocA-like oxidoreductase N-terminal" evidence="3">
    <location>
        <begin position="4"/>
        <end position="120"/>
    </location>
</feature>
<gene>
    <name evidence="5" type="primary">iolG</name>
    <name evidence="5" type="ORF">CL176_02685</name>
</gene>
<feature type="domain" description="Gfo/Idh/MocA-like oxidoreductase C-terminal" evidence="4">
    <location>
        <begin position="133"/>
        <end position="330"/>
    </location>
</feature>
<evidence type="ECO:0000313" key="5">
    <source>
        <dbReference type="EMBL" id="AXY25019.1"/>
    </source>
</evidence>
<keyword evidence="2" id="KW-0560">Oxidoreductase</keyword>
<proteinExistence type="inferred from homology"/>
<accession>A0A347WIW2</accession>
<dbReference type="EMBL" id="CP023434">
    <property type="protein sequence ID" value="AXY25019.1"/>
    <property type="molecule type" value="Genomic_DNA"/>
</dbReference>
<dbReference type="Pfam" id="PF01408">
    <property type="entry name" value="GFO_IDH_MocA"/>
    <property type="match status" value="1"/>
</dbReference>
<evidence type="ECO:0000313" key="6">
    <source>
        <dbReference type="Proteomes" id="UP000263232"/>
    </source>
</evidence>
<dbReference type="InterPro" id="IPR004104">
    <property type="entry name" value="Gfo/Idh/MocA-like_OxRdtase_C"/>
</dbReference>
<comment type="similarity">
    <text evidence="1">Belongs to the Gfo/Idh/MocA family.</text>
</comment>
<dbReference type="Gene3D" id="3.40.50.720">
    <property type="entry name" value="NAD(P)-binding Rossmann-like Domain"/>
    <property type="match status" value="1"/>
</dbReference>
<dbReference type="Pfam" id="PF02894">
    <property type="entry name" value="GFO_IDH_MocA_C"/>
    <property type="match status" value="1"/>
</dbReference>
<dbReference type="PANTHER" id="PTHR42840">
    <property type="entry name" value="NAD(P)-BINDING ROSSMANN-FOLD SUPERFAMILY PROTEIN-RELATED"/>
    <property type="match status" value="1"/>
</dbReference>
<dbReference type="InterPro" id="IPR036291">
    <property type="entry name" value="NAD(P)-bd_dom_sf"/>
</dbReference>
<name>A0A347WIW2_9LACT</name>
<dbReference type="SUPFAM" id="SSF55347">
    <property type="entry name" value="Glyceraldehyde-3-phosphate dehydrogenase-like, C-terminal domain"/>
    <property type="match status" value="1"/>
</dbReference>
<protein>
    <submittedName>
        <fullName evidence="5">Inositol 2-dehydrogenase</fullName>
    </submittedName>
</protein>
<dbReference type="GO" id="GO:0016491">
    <property type="term" value="F:oxidoreductase activity"/>
    <property type="evidence" value="ECO:0007669"/>
    <property type="project" value="UniProtKB-KW"/>
</dbReference>
<reference evidence="5 6" key="1">
    <citation type="submission" date="2017-09" db="EMBL/GenBank/DDBJ databases">
        <title>Complete genome sequence of Oxytococcus suis strain ZY16052.</title>
        <authorList>
            <person name="Li F."/>
        </authorList>
    </citation>
    <scope>NUCLEOTIDE SEQUENCE [LARGE SCALE GENOMIC DNA]</scope>
    <source>
        <strain evidence="5 6">ZY16052</strain>
    </source>
</reference>
<sequence length="333" mass="37156">MKNVNVGIIGFGRIGKIHFDHLTKIPGTKVTKVADPYFDDEAFAAQFETDFIKDGAEIIADESIDAVYICCPTDQHIYWIKEAAQAGKHIFCEKPISDSDEETLAAFDIVKESGVKFQLGVNRRFDRNFSGIREYIEEGRIGQPQLLAINSYDPEAPPLSYVEVSGGLFFDMMIHDFDMARYIMGSEVTEVFAVGEALINEDIKQYGDVDTAIVTLKFANGAIGTITNSRQAVYGYDQRLEVLGSEGGVEAKNELNNQIIVSDREGSHHSNPQHFFLERYAAAYAEEDREFIEAIQNDTDTPVAFEDGIMAQRLAFAAQESYQTGKPVQVQLM</sequence>
<dbReference type="FunFam" id="3.30.360.10:FF:000023">
    <property type="entry name" value="Inositol 2-dehydrogenase"/>
    <property type="match status" value="1"/>
</dbReference>
<dbReference type="PANTHER" id="PTHR42840:SF3">
    <property type="entry name" value="BINDING ROSSMANN FOLD OXIDOREDUCTASE, PUTATIVE (AFU_ORTHOLOGUE AFUA_2G10240)-RELATED"/>
    <property type="match status" value="1"/>
</dbReference>
<organism evidence="5 6">
    <name type="scientific">Suicoccus acidiformans</name>
    <dbReference type="NCBI Taxonomy" id="2036206"/>
    <lineage>
        <taxon>Bacteria</taxon>
        <taxon>Bacillati</taxon>
        <taxon>Bacillota</taxon>
        <taxon>Bacilli</taxon>
        <taxon>Lactobacillales</taxon>
        <taxon>Aerococcaceae</taxon>
        <taxon>Suicoccus</taxon>
    </lineage>
</organism>
<evidence type="ECO:0000256" key="1">
    <source>
        <dbReference type="ARBA" id="ARBA00010928"/>
    </source>
</evidence>
<dbReference type="RefSeq" id="WP_118989940.1">
    <property type="nucleotide sequence ID" value="NZ_CP023434.1"/>
</dbReference>
<dbReference type="InterPro" id="IPR030827">
    <property type="entry name" value="Myo_inos_IolG"/>
</dbReference>
<dbReference type="KEGG" id="abae:CL176_02685"/>
<dbReference type="InterPro" id="IPR000683">
    <property type="entry name" value="Gfo/Idh/MocA-like_OxRdtase_N"/>
</dbReference>
<evidence type="ECO:0000259" key="4">
    <source>
        <dbReference type="Pfam" id="PF02894"/>
    </source>
</evidence>
<evidence type="ECO:0000259" key="3">
    <source>
        <dbReference type="Pfam" id="PF01408"/>
    </source>
</evidence>
<keyword evidence="6" id="KW-1185">Reference proteome</keyword>